<reference evidence="2" key="2">
    <citation type="submission" date="2023-05" db="EMBL/GenBank/DDBJ databases">
        <authorList>
            <person name="Fouks B."/>
        </authorList>
    </citation>
    <scope>NUCLEOTIDE SEQUENCE</scope>
    <source>
        <strain evidence="2">Stay&amp;Tobe</strain>
        <tissue evidence="2">Testes</tissue>
    </source>
</reference>
<sequence length="132" mass="15056">KKYSRKRSWDRLNCLPPFSKKNSTCWGISRFGNLLSTPSRPLWCFYTFKSLDEPFISLVTCHNQDSPVTAALGALNFNPECLRIKLMFLLPHLISFFFYTAVSELISIVSSLWSTGVTSFLGGFLRTSIDCR</sequence>
<evidence type="ECO:0000313" key="2">
    <source>
        <dbReference type="EMBL" id="KAJ9584460.1"/>
    </source>
</evidence>
<name>A0AAD7ZPZ0_DIPPU</name>
<accession>A0AAD7ZPZ0</accession>
<protein>
    <submittedName>
        <fullName evidence="2">Uncharacterized protein</fullName>
    </submittedName>
</protein>
<reference evidence="2" key="1">
    <citation type="journal article" date="2023" name="IScience">
        <title>Live-bearing cockroach genome reveals convergent evolutionary mechanisms linked to viviparity in insects and beyond.</title>
        <authorList>
            <person name="Fouks B."/>
            <person name="Harrison M.C."/>
            <person name="Mikhailova A.A."/>
            <person name="Marchal E."/>
            <person name="English S."/>
            <person name="Carruthers M."/>
            <person name="Jennings E.C."/>
            <person name="Chiamaka E.L."/>
            <person name="Frigard R.A."/>
            <person name="Pippel M."/>
            <person name="Attardo G.M."/>
            <person name="Benoit J.B."/>
            <person name="Bornberg-Bauer E."/>
            <person name="Tobe S.S."/>
        </authorList>
    </citation>
    <scope>NUCLEOTIDE SEQUENCE</scope>
    <source>
        <strain evidence="2">Stay&amp;Tobe</strain>
    </source>
</reference>
<keyword evidence="1" id="KW-1133">Transmembrane helix</keyword>
<feature type="non-terminal residue" evidence="2">
    <location>
        <position position="1"/>
    </location>
</feature>
<dbReference type="EMBL" id="JASPKZ010007404">
    <property type="protein sequence ID" value="KAJ9584460.1"/>
    <property type="molecule type" value="Genomic_DNA"/>
</dbReference>
<evidence type="ECO:0000256" key="1">
    <source>
        <dbReference type="SAM" id="Phobius"/>
    </source>
</evidence>
<evidence type="ECO:0000313" key="3">
    <source>
        <dbReference type="Proteomes" id="UP001233999"/>
    </source>
</evidence>
<keyword evidence="1" id="KW-0812">Transmembrane</keyword>
<gene>
    <name evidence="2" type="ORF">L9F63_021197</name>
</gene>
<dbReference type="Proteomes" id="UP001233999">
    <property type="component" value="Unassembled WGS sequence"/>
</dbReference>
<comment type="caution">
    <text evidence="2">The sequence shown here is derived from an EMBL/GenBank/DDBJ whole genome shotgun (WGS) entry which is preliminary data.</text>
</comment>
<keyword evidence="3" id="KW-1185">Reference proteome</keyword>
<dbReference type="AlphaFoldDB" id="A0AAD7ZPZ0"/>
<organism evidence="2 3">
    <name type="scientific">Diploptera punctata</name>
    <name type="common">Pacific beetle cockroach</name>
    <dbReference type="NCBI Taxonomy" id="6984"/>
    <lineage>
        <taxon>Eukaryota</taxon>
        <taxon>Metazoa</taxon>
        <taxon>Ecdysozoa</taxon>
        <taxon>Arthropoda</taxon>
        <taxon>Hexapoda</taxon>
        <taxon>Insecta</taxon>
        <taxon>Pterygota</taxon>
        <taxon>Neoptera</taxon>
        <taxon>Polyneoptera</taxon>
        <taxon>Dictyoptera</taxon>
        <taxon>Blattodea</taxon>
        <taxon>Blaberoidea</taxon>
        <taxon>Blaberidae</taxon>
        <taxon>Diplopterinae</taxon>
        <taxon>Diploptera</taxon>
    </lineage>
</organism>
<feature type="transmembrane region" description="Helical" evidence="1">
    <location>
        <begin position="93"/>
        <end position="113"/>
    </location>
</feature>
<proteinExistence type="predicted"/>
<keyword evidence="1" id="KW-0472">Membrane</keyword>
<feature type="non-terminal residue" evidence="2">
    <location>
        <position position="132"/>
    </location>
</feature>